<comment type="function">
    <text evidence="8">The phosphoenolpyruvate-dependent sugar phosphotransferase system (sugar PTS), a major carbohydrate active transport system, catalyzes the phosphorylation of incoming sugar substrates concomitantly with their translocation across the cell membrane. The enzyme II UlaABC PTS system is involved in ascorbate transport.</text>
</comment>
<feature type="domain" description="PTS EIIA type-2" evidence="11">
    <location>
        <begin position="2"/>
        <end position="145"/>
    </location>
</feature>
<evidence type="ECO:0000256" key="1">
    <source>
        <dbReference type="ARBA" id="ARBA00004496"/>
    </source>
</evidence>
<evidence type="ECO:0000256" key="10">
    <source>
        <dbReference type="ARBA" id="ARBA00042072"/>
    </source>
</evidence>
<evidence type="ECO:0000256" key="9">
    <source>
        <dbReference type="ARBA" id="ARBA00041175"/>
    </source>
</evidence>
<dbReference type="AlphaFoldDB" id="A0A2V3VJC8"/>
<dbReference type="Proteomes" id="UP000247978">
    <property type="component" value="Unassembled WGS sequence"/>
</dbReference>
<evidence type="ECO:0000256" key="3">
    <source>
        <dbReference type="ARBA" id="ARBA00022490"/>
    </source>
</evidence>
<sequence length="147" mass="16446">MSVFNEKFIAVEKKIDSWEEAITFSGNLLLKEGKILPRYIDAMIENVNKLGPYILIAPNIALPHARPDSGVLEEGISVLVLKQPVYIGGAEDKPALLIICLAAKDAHSHIDLLKTISSWLSDESLVNQMLEVETKDELNEIVRKYYI</sequence>
<dbReference type="InterPro" id="IPR051351">
    <property type="entry name" value="Ascorbate-PTS_EIIA_comp"/>
</dbReference>
<keyword evidence="2" id="KW-0813">Transport</keyword>
<gene>
    <name evidence="12" type="ORF">DFR56_1246</name>
</gene>
<evidence type="ECO:0000256" key="4">
    <source>
        <dbReference type="ARBA" id="ARBA00022553"/>
    </source>
</evidence>
<evidence type="ECO:0000256" key="6">
    <source>
        <dbReference type="ARBA" id="ARBA00022683"/>
    </source>
</evidence>
<keyword evidence="3" id="KW-0963">Cytoplasm</keyword>
<dbReference type="CDD" id="cd00211">
    <property type="entry name" value="PTS_IIA_fru"/>
    <property type="match status" value="1"/>
</dbReference>
<dbReference type="InterPro" id="IPR002178">
    <property type="entry name" value="PTS_EIIA_type-2_dom"/>
</dbReference>
<evidence type="ECO:0000256" key="2">
    <source>
        <dbReference type="ARBA" id="ARBA00022448"/>
    </source>
</evidence>
<dbReference type="PROSITE" id="PS51094">
    <property type="entry name" value="PTS_EIIA_TYPE_2"/>
    <property type="match status" value="1"/>
</dbReference>
<dbReference type="GO" id="GO:0009401">
    <property type="term" value="P:phosphoenolpyruvate-dependent sugar phosphotransferase system"/>
    <property type="evidence" value="ECO:0007669"/>
    <property type="project" value="UniProtKB-KW"/>
</dbReference>
<dbReference type="GO" id="GO:0005737">
    <property type="term" value="C:cytoplasm"/>
    <property type="evidence" value="ECO:0007669"/>
    <property type="project" value="UniProtKB-SubCell"/>
</dbReference>
<evidence type="ECO:0000313" key="12">
    <source>
        <dbReference type="EMBL" id="PXW80898.1"/>
    </source>
</evidence>
<dbReference type="OrthoDB" id="369398at2"/>
<keyword evidence="5 12" id="KW-0808">Transferase</keyword>
<dbReference type="Gene3D" id="3.40.930.10">
    <property type="entry name" value="Mannitol-specific EII, Chain A"/>
    <property type="match status" value="1"/>
</dbReference>
<evidence type="ECO:0000256" key="8">
    <source>
        <dbReference type="ARBA" id="ARBA00037387"/>
    </source>
</evidence>
<keyword evidence="13" id="KW-1185">Reference proteome</keyword>
<keyword evidence="7" id="KW-0418">Kinase</keyword>
<evidence type="ECO:0000256" key="7">
    <source>
        <dbReference type="ARBA" id="ARBA00022777"/>
    </source>
</evidence>
<evidence type="ECO:0000313" key="13">
    <source>
        <dbReference type="Proteomes" id="UP000247978"/>
    </source>
</evidence>
<dbReference type="RefSeq" id="WP_110397473.1">
    <property type="nucleotide sequence ID" value="NZ_JADIJL010000005.1"/>
</dbReference>
<evidence type="ECO:0000256" key="5">
    <source>
        <dbReference type="ARBA" id="ARBA00022679"/>
    </source>
</evidence>
<comment type="caution">
    <text evidence="12">The sequence shown here is derived from an EMBL/GenBank/DDBJ whole genome shotgun (WGS) entry which is preliminary data.</text>
</comment>
<keyword evidence="4" id="KW-0597">Phosphoprotein</keyword>
<keyword evidence="6" id="KW-0598">Phosphotransferase system</keyword>
<dbReference type="EMBL" id="QJJQ01000024">
    <property type="protein sequence ID" value="PXW80898.1"/>
    <property type="molecule type" value="Genomic_DNA"/>
</dbReference>
<reference evidence="12 13" key="1">
    <citation type="submission" date="2018-05" db="EMBL/GenBank/DDBJ databases">
        <title>Genomic Encyclopedia of Type Strains, Phase IV (KMG-IV): sequencing the most valuable type-strain genomes for metagenomic binning, comparative biology and taxonomic classification.</title>
        <authorList>
            <person name="Goeker M."/>
        </authorList>
    </citation>
    <scope>NUCLEOTIDE SEQUENCE [LARGE SCALE GENOMIC DNA]</scope>
    <source>
        <strain evidence="12 13">DSM 28556</strain>
    </source>
</reference>
<name>A0A2V3VJC8_9BACI</name>
<evidence type="ECO:0000259" key="11">
    <source>
        <dbReference type="PROSITE" id="PS51094"/>
    </source>
</evidence>
<accession>A0A2V3VJC8</accession>
<dbReference type="SUPFAM" id="SSF55804">
    <property type="entry name" value="Phoshotransferase/anion transport protein"/>
    <property type="match status" value="1"/>
</dbReference>
<dbReference type="PANTHER" id="PTHR36203:SF1">
    <property type="entry name" value="ASCORBATE-SPECIFIC PTS SYSTEM EIIA COMPONENT"/>
    <property type="match status" value="1"/>
</dbReference>
<dbReference type="GO" id="GO:0016301">
    <property type="term" value="F:kinase activity"/>
    <property type="evidence" value="ECO:0007669"/>
    <property type="project" value="UniProtKB-KW"/>
</dbReference>
<organism evidence="12 13">
    <name type="scientific">Pseudogracilibacillus auburnensis</name>
    <dbReference type="NCBI Taxonomy" id="1494959"/>
    <lineage>
        <taxon>Bacteria</taxon>
        <taxon>Bacillati</taxon>
        <taxon>Bacillota</taxon>
        <taxon>Bacilli</taxon>
        <taxon>Bacillales</taxon>
        <taxon>Bacillaceae</taxon>
        <taxon>Pseudogracilibacillus</taxon>
    </lineage>
</organism>
<dbReference type="Pfam" id="PF00359">
    <property type="entry name" value="PTS_EIIA_2"/>
    <property type="match status" value="1"/>
</dbReference>
<dbReference type="InterPro" id="IPR016152">
    <property type="entry name" value="PTrfase/Anion_transptr"/>
</dbReference>
<dbReference type="PANTHER" id="PTHR36203">
    <property type="entry name" value="ASCORBATE-SPECIFIC PTS SYSTEM EIIA COMPONENT"/>
    <property type="match status" value="1"/>
</dbReference>
<protein>
    <recommendedName>
        <fullName evidence="9">Ascorbate-specific PTS system EIIA component</fullName>
    </recommendedName>
    <alternativeName>
        <fullName evidence="10">Ascorbate-specific phosphotransferase enzyme IIA component</fullName>
    </alternativeName>
</protein>
<comment type="subcellular location">
    <subcellularLocation>
        <location evidence="1">Cytoplasm</location>
    </subcellularLocation>
</comment>
<proteinExistence type="predicted"/>